<reference evidence="2 3" key="1">
    <citation type="submission" date="2018-02" db="EMBL/GenBank/DDBJ databases">
        <title>Whole genome sequencing of endophytic bacterium.</title>
        <authorList>
            <person name="Eedara R."/>
            <person name="Podile A.R."/>
        </authorList>
    </citation>
    <scope>NUCLEOTIDE SEQUENCE [LARGE SCALE GENOMIC DNA]</scope>
    <source>
        <strain evidence="2 3">RP1T</strain>
    </source>
</reference>
<evidence type="ECO:0000313" key="2">
    <source>
        <dbReference type="EMBL" id="PRH84406.1"/>
    </source>
</evidence>
<dbReference type="RefSeq" id="WP_105865065.1">
    <property type="nucleotide sequence ID" value="NZ_PUEJ01000013.1"/>
</dbReference>
<dbReference type="SUPFAM" id="SSF55298">
    <property type="entry name" value="YjgF-like"/>
    <property type="match status" value="1"/>
</dbReference>
<sequence>MIKRLHPGKRFCEAVIVNGIITTAGITGRDEAADTIGQTRDILAQIDALLAEAGTSKSNLISASIWLRDIAHFDQMNEVWDQWIDKDNLPVRATVEARLAAPGLLVEIQVSAVV</sequence>
<name>A0A2S9Q4Y1_9HYPH</name>
<dbReference type="InterPro" id="IPR006175">
    <property type="entry name" value="YjgF/YER057c/UK114"/>
</dbReference>
<comment type="similarity">
    <text evidence="1">Belongs to the RutC family.</text>
</comment>
<dbReference type="PANTHER" id="PTHR47328">
    <property type="match status" value="1"/>
</dbReference>
<dbReference type="AlphaFoldDB" id="A0A2S9Q4Y1"/>
<dbReference type="InterPro" id="IPR035709">
    <property type="entry name" value="YoaB-like"/>
</dbReference>
<proteinExistence type="inferred from homology"/>
<dbReference type="Proteomes" id="UP000237682">
    <property type="component" value="Unassembled WGS sequence"/>
</dbReference>
<organism evidence="2 3">
    <name type="scientific">Labrys okinawensis</name>
    <dbReference type="NCBI Taxonomy" id="346911"/>
    <lineage>
        <taxon>Bacteria</taxon>
        <taxon>Pseudomonadati</taxon>
        <taxon>Pseudomonadota</taxon>
        <taxon>Alphaproteobacteria</taxon>
        <taxon>Hyphomicrobiales</taxon>
        <taxon>Xanthobacteraceae</taxon>
        <taxon>Labrys</taxon>
    </lineage>
</organism>
<dbReference type="EMBL" id="PUEJ01000013">
    <property type="protein sequence ID" value="PRH84406.1"/>
    <property type="molecule type" value="Genomic_DNA"/>
</dbReference>
<dbReference type="PROSITE" id="PS01094">
    <property type="entry name" value="UPF0076"/>
    <property type="match status" value="1"/>
</dbReference>
<evidence type="ECO:0008006" key="4">
    <source>
        <dbReference type="Google" id="ProtNLM"/>
    </source>
</evidence>
<protein>
    <recommendedName>
        <fullName evidence="4">RidA family protein</fullName>
    </recommendedName>
</protein>
<accession>A0A2S9Q4Y1</accession>
<gene>
    <name evidence="2" type="ORF">C5L14_26500</name>
</gene>
<dbReference type="Pfam" id="PF01042">
    <property type="entry name" value="Ribonuc_L-PSP"/>
    <property type="match status" value="1"/>
</dbReference>
<dbReference type="InterPro" id="IPR019897">
    <property type="entry name" value="RidA_CS"/>
</dbReference>
<evidence type="ECO:0000256" key="1">
    <source>
        <dbReference type="ARBA" id="ARBA00010552"/>
    </source>
</evidence>
<dbReference type="OrthoDB" id="9803101at2"/>
<dbReference type="Gene3D" id="3.30.1330.40">
    <property type="entry name" value="RutC-like"/>
    <property type="match status" value="1"/>
</dbReference>
<evidence type="ECO:0000313" key="3">
    <source>
        <dbReference type="Proteomes" id="UP000237682"/>
    </source>
</evidence>
<dbReference type="PANTHER" id="PTHR47328:SF1">
    <property type="entry name" value="RUTC FAMILY PROTEIN YOAB"/>
    <property type="match status" value="1"/>
</dbReference>
<dbReference type="InterPro" id="IPR035959">
    <property type="entry name" value="RutC-like_sf"/>
</dbReference>
<dbReference type="CDD" id="cd06150">
    <property type="entry name" value="YjgF_YER057c_UK114_like_2"/>
    <property type="match status" value="1"/>
</dbReference>
<comment type="caution">
    <text evidence="2">The sequence shown here is derived from an EMBL/GenBank/DDBJ whole genome shotgun (WGS) entry which is preliminary data.</text>
</comment>
<keyword evidence="3" id="KW-1185">Reference proteome</keyword>